<feature type="active site" description="Nucleophile" evidence="6">
    <location>
        <position position="8"/>
    </location>
</feature>
<comment type="similarity">
    <text evidence="1">Belongs to the low molecular weight phosphotyrosine protein phosphatase family.</text>
</comment>
<sequence length="157" mass="18247">MKKILFVCHGNICRSPMAQFIMQDIVNKNNLSDQYEIDSAATTRDEISGNGQGHPIDSRAQRILNKHQIPFNTHFARQMTKADYQKYDYLVGMDQENLYDMNRISGGDPELKEKKLLFYADSMFDVDDPWYTGDFETAFQDIKRGCEALFNKIENKE</sequence>
<evidence type="ECO:0000256" key="3">
    <source>
        <dbReference type="ARBA" id="ARBA00022801"/>
    </source>
</evidence>
<dbReference type="InterPro" id="IPR036196">
    <property type="entry name" value="Ptyr_pPase_sf"/>
</dbReference>
<dbReference type="InterPro" id="IPR023485">
    <property type="entry name" value="Ptyr_pPase"/>
</dbReference>
<gene>
    <name evidence="8" type="primary">wzb</name>
    <name evidence="8" type="ORF">LrDSM24759_06250</name>
</gene>
<feature type="active site" description="Proton donor" evidence="6">
    <location>
        <position position="128"/>
    </location>
</feature>
<feature type="domain" description="Phosphotyrosine protein phosphatase I" evidence="7">
    <location>
        <begin position="2"/>
        <end position="152"/>
    </location>
</feature>
<dbReference type="Pfam" id="PF01451">
    <property type="entry name" value="LMWPc"/>
    <property type="match status" value="1"/>
</dbReference>
<evidence type="ECO:0000256" key="4">
    <source>
        <dbReference type="ARBA" id="ARBA00022912"/>
    </source>
</evidence>
<keyword evidence="9" id="KW-1185">Reference proteome</keyword>
<dbReference type="InterPro" id="IPR050438">
    <property type="entry name" value="LMW_PTPase"/>
</dbReference>
<dbReference type="OrthoDB" id="9784339at2"/>
<dbReference type="PRINTS" id="PR00719">
    <property type="entry name" value="LMWPTPASE"/>
</dbReference>
<evidence type="ECO:0000256" key="1">
    <source>
        <dbReference type="ARBA" id="ARBA00011063"/>
    </source>
</evidence>
<evidence type="ECO:0000259" key="7">
    <source>
        <dbReference type="SMART" id="SM00226"/>
    </source>
</evidence>
<dbReference type="EMBL" id="BFBY01000003">
    <property type="protein sequence ID" value="GBG04711.1"/>
    <property type="molecule type" value="Genomic_DNA"/>
</dbReference>
<comment type="catalytic activity">
    <reaction evidence="5">
        <text>O-phospho-L-tyrosyl-[protein] + H2O = L-tyrosyl-[protein] + phosphate</text>
        <dbReference type="Rhea" id="RHEA:10684"/>
        <dbReference type="Rhea" id="RHEA-COMP:10136"/>
        <dbReference type="Rhea" id="RHEA-COMP:20101"/>
        <dbReference type="ChEBI" id="CHEBI:15377"/>
        <dbReference type="ChEBI" id="CHEBI:43474"/>
        <dbReference type="ChEBI" id="CHEBI:46858"/>
        <dbReference type="ChEBI" id="CHEBI:61978"/>
        <dbReference type="EC" id="3.1.3.48"/>
    </reaction>
</comment>
<dbReference type="InterPro" id="IPR017867">
    <property type="entry name" value="Tyr_phospatase_low_mol_wt"/>
</dbReference>
<dbReference type="GO" id="GO:0004725">
    <property type="term" value="F:protein tyrosine phosphatase activity"/>
    <property type="evidence" value="ECO:0007669"/>
    <property type="project" value="UniProtKB-EC"/>
</dbReference>
<dbReference type="CDD" id="cd16343">
    <property type="entry name" value="LMWPTP"/>
    <property type="match status" value="1"/>
</dbReference>
<proteinExistence type="inferred from homology"/>
<dbReference type="EC" id="3.1.3.48" evidence="2"/>
<keyword evidence="4" id="KW-0904">Protein phosphatase</keyword>
<dbReference type="Gene3D" id="3.40.50.2300">
    <property type="match status" value="1"/>
</dbReference>
<dbReference type="Proteomes" id="UP000257317">
    <property type="component" value="Unassembled WGS sequence"/>
</dbReference>
<feature type="active site" evidence="6">
    <location>
        <position position="14"/>
    </location>
</feature>
<dbReference type="RefSeq" id="WP_117118054.1">
    <property type="nucleotide sequence ID" value="NZ_BFBY01000003.1"/>
</dbReference>
<protein>
    <recommendedName>
        <fullName evidence="2">protein-tyrosine-phosphatase</fullName>
        <ecNumber evidence="2">3.1.3.48</ecNumber>
    </recommendedName>
</protein>
<name>A0A2Z6T7M0_9LACO</name>
<evidence type="ECO:0000256" key="2">
    <source>
        <dbReference type="ARBA" id="ARBA00013064"/>
    </source>
</evidence>
<accession>A0A2Z6T7M0</accession>
<dbReference type="PANTHER" id="PTHR11717">
    <property type="entry name" value="LOW MOLECULAR WEIGHT PROTEIN TYROSINE PHOSPHATASE"/>
    <property type="match status" value="1"/>
</dbReference>
<comment type="caution">
    <text evidence="8">The sequence shown here is derived from an EMBL/GenBank/DDBJ whole genome shotgun (WGS) entry which is preliminary data.</text>
</comment>
<dbReference type="PANTHER" id="PTHR11717:SF7">
    <property type="entry name" value="LOW MOLECULAR WEIGHT PHOSPHOTYROSINE PROTEIN PHOSPHATASE"/>
    <property type="match status" value="1"/>
</dbReference>
<dbReference type="AlphaFoldDB" id="A0A2Z6T7M0"/>
<evidence type="ECO:0000256" key="5">
    <source>
        <dbReference type="ARBA" id="ARBA00051722"/>
    </source>
</evidence>
<organism evidence="8 9">
    <name type="scientific">Lactobacillus rodentium</name>
    <dbReference type="NCBI Taxonomy" id="947835"/>
    <lineage>
        <taxon>Bacteria</taxon>
        <taxon>Bacillati</taxon>
        <taxon>Bacillota</taxon>
        <taxon>Bacilli</taxon>
        <taxon>Lactobacillales</taxon>
        <taxon>Lactobacillaceae</taxon>
        <taxon>Lactobacillus</taxon>
    </lineage>
</organism>
<evidence type="ECO:0000256" key="6">
    <source>
        <dbReference type="PIRSR" id="PIRSR617867-1"/>
    </source>
</evidence>
<keyword evidence="3" id="KW-0378">Hydrolase</keyword>
<reference evidence="9" key="1">
    <citation type="submission" date="2018-03" db="EMBL/GenBank/DDBJ databases">
        <title>New taxa in the Lactobacillus gasseri group.</title>
        <authorList>
            <person name="Tanizawa Y."/>
            <person name="Tohno M."/>
            <person name="Endo A."/>
            <person name="Arita M."/>
        </authorList>
    </citation>
    <scope>NUCLEOTIDE SEQUENCE [LARGE SCALE GENOMIC DNA]</scope>
    <source>
        <strain evidence="9">DSM 24759</strain>
    </source>
</reference>
<dbReference type="SUPFAM" id="SSF52788">
    <property type="entry name" value="Phosphotyrosine protein phosphatases I"/>
    <property type="match status" value="1"/>
</dbReference>
<evidence type="ECO:0000313" key="8">
    <source>
        <dbReference type="EMBL" id="GBG04711.1"/>
    </source>
</evidence>
<dbReference type="SMART" id="SM00226">
    <property type="entry name" value="LMWPc"/>
    <property type="match status" value="1"/>
</dbReference>
<evidence type="ECO:0000313" key="9">
    <source>
        <dbReference type="Proteomes" id="UP000257317"/>
    </source>
</evidence>